<proteinExistence type="predicted"/>
<dbReference type="EMBL" id="CM056788">
    <property type="protein sequence ID" value="KAJ8731018.1"/>
    <property type="molecule type" value="Genomic_DNA"/>
</dbReference>
<evidence type="ECO:0000313" key="2">
    <source>
        <dbReference type="Proteomes" id="UP001231649"/>
    </source>
</evidence>
<organism evidence="1 2">
    <name type="scientific">Mythimna loreyi</name>
    <dbReference type="NCBI Taxonomy" id="667449"/>
    <lineage>
        <taxon>Eukaryota</taxon>
        <taxon>Metazoa</taxon>
        <taxon>Ecdysozoa</taxon>
        <taxon>Arthropoda</taxon>
        <taxon>Hexapoda</taxon>
        <taxon>Insecta</taxon>
        <taxon>Pterygota</taxon>
        <taxon>Neoptera</taxon>
        <taxon>Endopterygota</taxon>
        <taxon>Lepidoptera</taxon>
        <taxon>Glossata</taxon>
        <taxon>Ditrysia</taxon>
        <taxon>Noctuoidea</taxon>
        <taxon>Noctuidae</taxon>
        <taxon>Noctuinae</taxon>
        <taxon>Hadenini</taxon>
        <taxon>Mythimna</taxon>
    </lineage>
</organism>
<gene>
    <name evidence="1" type="ORF">PYW08_002431</name>
</gene>
<dbReference type="Proteomes" id="UP001231649">
    <property type="component" value="Chromosome 12"/>
</dbReference>
<sequence length="245" mass="27330">MDSLRESMSELMTQFQDRMSKFEAELSSRTPSTATSNPVDIAADFASFKRFVLQALGCLQQQMEALAAEFDALEMRGRRKMLLIHGVSEASKEETSLVVSDVVRDRMKLETFSVAAIRRCHRMGKQVGTGKPRPILVKLQDIDMRDKIWSAKTKLKGSGITLSEFLTRSRHQIFMAAREKFGVTNCWTTQGQVYVLGPDGTKHRVVSRSEVNSIGEPKLGLQTAVNKPPAVALKKRRAAAVVTKK</sequence>
<keyword evidence="2" id="KW-1185">Reference proteome</keyword>
<evidence type="ECO:0000313" key="1">
    <source>
        <dbReference type="EMBL" id="KAJ8731018.1"/>
    </source>
</evidence>
<accession>A0ACC2R296</accession>
<reference evidence="1" key="1">
    <citation type="submission" date="2023-03" db="EMBL/GenBank/DDBJ databases">
        <title>Chromosome-level genomes of two armyworms, Mythimna separata and Mythimna loreyi, provide insights into the biosynthesis and reception of sex pheromones.</title>
        <authorList>
            <person name="Zhao H."/>
        </authorList>
    </citation>
    <scope>NUCLEOTIDE SEQUENCE</scope>
    <source>
        <strain evidence="1">BeijingLab</strain>
    </source>
</reference>
<name>A0ACC2R296_9NEOP</name>
<comment type="caution">
    <text evidence="1">The sequence shown here is derived from an EMBL/GenBank/DDBJ whole genome shotgun (WGS) entry which is preliminary data.</text>
</comment>
<protein>
    <submittedName>
        <fullName evidence="1">Uncharacterized protein</fullName>
    </submittedName>
</protein>